<dbReference type="InterPro" id="IPR040311">
    <property type="entry name" value="CCDC3"/>
</dbReference>
<feature type="compositionally biased region" description="Low complexity" evidence="1">
    <location>
        <begin position="123"/>
        <end position="134"/>
    </location>
</feature>
<feature type="region of interest" description="Disordered" evidence="1">
    <location>
        <begin position="1"/>
        <end position="134"/>
    </location>
</feature>
<gene>
    <name evidence="2" type="ORF">J1605_005061</name>
</gene>
<feature type="compositionally biased region" description="Pro residues" evidence="1">
    <location>
        <begin position="37"/>
        <end position="57"/>
    </location>
</feature>
<proteinExistence type="predicted"/>
<dbReference type="EMBL" id="JAIQCJ010001564">
    <property type="protein sequence ID" value="KAJ8788765.1"/>
    <property type="molecule type" value="Genomic_DNA"/>
</dbReference>
<dbReference type="Proteomes" id="UP001159641">
    <property type="component" value="Unassembled WGS sequence"/>
</dbReference>
<protein>
    <submittedName>
        <fullName evidence="2">Uncharacterized protein</fullName>
    </submittedName>
</protein>
<name>A0AB34HD00_ESCRO</name>
<feature type="compositionally biased region" description="Basic and acidic residues" evidence="1">
    <location>
        <begin position="89"/>
        <end position="98"/>
    </location>
</feature>
<feature type="compositionally biased region" description="Low complexity" evidence="1">
    <location>
        <begin position="68"/>
        <end position="79"/>
    </location>
</feature>
<comment type="caution">
    <text evidence="2">The sequence shown here is derived from an EMBL/GenBank/DDBJ whole genome shotgun (WGS) entry which is preliminary data.</text>
</comment>
<organism evidence="2 3">
    <name type="scientific">Eschrichtius robustus</name>
    <name type="common">California gray whale</name>
    <name type="synonym">Eschrichtius gibbosus</name>
    <dbReference type="NCBI Taxonomy" id="9764"/>
    <lineage>
        <taxon>Eukaryota</taxon>
        <taxon>Metazoa</taxon>
        <taxon>Chordata</taxon>
        <taxon>Craniata</taxon>
        <taxon>Vertebrata</taxon>
        <taxon>Euteleostomi</taxon>
        <taxon>Mammalia</taxon>
        <taxon>Eutheria</taxon>
        <taxon>Laurasiatheria</taxon>
        <taxon>Artiodactyla</taxon>
        <taxon>Whippomorpha</taxon>
        <taxon>Cetacea</taxon>
        <taxon>Mysticeti</taxon>
        <taxon>Eschrichtiidae</taxon>
        <taxon>Eschrichtius</taxon>
    </lineage>
</organism>
<evidence type="ECO:0000256" key="1">
    <source>
        <dbReference type="SAM" id="MobiDB-lite"/>
    </source>
</evidence>
<sequence>MYTEKGHHWLSRALPPNTAPHPTGGDASSAARLPSIASPPPPAGVPAPPLLPRPTPQPRGAGGGGGSSSPRSFGASRAGTGQVSLAAERAARRAERPGLRFSGRRGGAVGRTLRAPRRRRRPSSAPGLPAPRPAGTLPSRLLAALCLAERLGAACGCQLPSEWRPLSEGCGAELAETISYAKVLALHQEAWGSVLEVPAGSRVHLRGLGYFSCHSHTVVQDYACFFFLRAVAEWWQQ</sequence>
<dbReference type="PANTHER" id="PTHR31663">
    <property type="entry name" value="COILED-COIL DOMAIN-CONTAINING PROTEIN 3"/>
    <property type="match status" value="1"/>
</dbReference>
<reference evidence="2 3" key="1">
    <citation type="submission" date="2022-11" db="EMBL/GenBank/DDBJ databases">
        <title>Whole genome sequence of Eschrichtius robustus ER-17-0199.</title>
        <authorList>
            <person name="Bruniche-Olsen A."/>
            <person name="Black A.N."/>
            <person name="Fields C.J."/>
            <person name="Walden K."/>
            <person name="Dewoody J.A."/>
        </authorList>
    </citation>
    <scope>NUCLEOTIDE SEQUENCE [LARGE SCALE GENOMIC DNA]</scope>
    <source>
        <strain evidence="2">ER-17-0199</strain>
        <tissue evidence="2">Blubber</tissue>
    </source>
</reference>
<evidence type="ECO:0000313" key="3">
    <source>
        <dbReference type="Proteomes" id="UP001159641"/>
    </source>
</evidence>
<keyword evidence="3" id="KW-1185">Reference proteome</keyword>
<dbReference type="AlphaFoldDB" id="A0AB34HD00"/>
<evidence type="ECO:0000313" key="2">
    <source>
        <dbReference type="EMBL" id="KAJ8788765.1"/>
    </source>
</evidence>
<dbReference type="GO" id="GO:0010629">
    <property type="term" value="P:negative regulation of gene expression"/>
    <property type="evidence" value="ECO:0007669"/>
    <property type="project" value="TreeGrafter"/>
</dbReference>
<dbReference type="GO" id="GO:0005576">
    <property type="term" value="C:extracellular region"/>
    <property type="evidence" value="ECO:0007669"/>
    <property type="project" value="TreeGrafter"/>
</dbReference>
<feature type="compositionally biased region" description="Low complexity" evidence="1">
    <location>
        <begin position="27"/>
        <end position="36"/>
    </location>
</feature>
<dbReference type="PANTHER" id="PTHR31663:SF4">
    <property type="entry name" value="COILED-COIL DOMAIN-CONTAINING PROTEIN 3"/>
    <property type="match status" value="1"/>
</dbReference>
<accession>A0AB34HD00</accession>